<reference evidence="1 2" key="1">
    <citation type="submission" date="2018-10" db="EMBL/GenBank/DDBJ databases">
        <title>Draft genome of Fastidiocella sp. strain 375T, a bacterium isolated from a karstic cave dripping water.</title>
        <authorList>
            <person name="Coelho C."/>
            <person name="Verissimo A."/>
            <person name="Tiago I."/>
        </authorList>
    </citation>
    <scope>NUCLEOTIDE SEQUENCE [LARGE SCALE GENOMIC DNA]</scope>
    <source>
        <strain evidence="1 2">CAVE-375</strain>
    </source>
</reference>
<dbReference type="Pfam" id="PF13450">
    <property type="entry name" value="NAD_binding_8"/>
    <property type="match status" value="1"/>
</dbReference>
<accession>A0ABY0FDR9</accession>
<evidence type="ECO:0008006" key="3">
    <source>
        <dbReference type="Google" id="ProtNLM"/>
    </source>
</evidence>
<dbReference type="InterPro" id="IPR036188">
    <property type="entry name" value="FAD/NAD-bd_sf"/>
</dbReference>
<evidence type="ECO:0000313" key="1">
    <source>
        <dbReference type="EMBL" id="RXZ42519.1"/>
    </source>
</evidence>
<dbReference type="Gene3D" id="3.50.50.60">
    <property type="entry name" value="FAD/NAD(P)-binding domain"/>
    <property type="match status" value="1"/>
</dbReference>
<proteinExistence type="predicted"/>
<gene>
    <name evidence="1" type="ORF">EBB06_11475</name>
</gene>
<dbReference type="PROSITE" id="PS51257">
    <property type="entry name" value="PROKAR_LIPOPROTEIN"/>
    <property type="match status" value="1"/>
</dbReference>
<evidence type="ECO:0000313" key="2">
    <source>
        <dbReference type="Proteomes" id="UP000290682"/>
    </source>
</evidence>
<dbReference type="RefSeq" id="WP_129213318.1">
    <property type="nucleotide sequence ID" value="NZ_REGR01000014.1"/>
</dbReference>
<name>A0ABY0FDR9_9NEIS</name>
<protein>
    <recommendedName>
        <fullName evidence="3">Amine oxidase</fullName>
    </recommendedName>
</protein>
<dbReference type="SUPFAM" id="SSF51905">
    <property type="entry name" value="FAD/NAD(P)-binding domain"/>
    <property type="match status" value="1"/>
</dbReference>
<organism evidence="1 2">
    <name type="scientific">Crenobacter cavernae</name>
    <dbReference type="NCBI Taxonomy" id="2290923"/>
    <lineage>
        <taxon>Bacteria</taxon>
        <taxon>Pseudomonadati</taxon>
        <taxon>Pseudomonadota</taxon>
        <taxon>Betaproteobacteria</taxon>
        <taxon>Neisseriales</taxon>
        <taxon>Neisseriaceae</taxon>
        <taxon>Crenobacter</taxon>
    </lineage>
</organism>
<dbReference type="Proteomes" id="UP000290682">
    <property type="component" value="Unassembled WGS sequence"/>
</dbReference>
<sequence>MDRRRFLTLTAATAALAGCGRWRGIALPIRVERPGMLEGHLLRDAARLPAPSAKVTTGTVILGGGVAGLGCAYKLKREGCDDFIVVTGPEPMGNAACGRFGEWRYPKGAHYLPLPSRESTHVRELLYDLGVIESGPFSEKPRFDEAALVHSPDERLFADGVWHDGLMPEPPDADTRRFFGLADKLKRRIGADGKKLFAIPVALSSNEPAWRTLDRQTFASWLAEHGYRSTRLLWYLDYACRDDYGAGIDVVSAWAGLHYFASRAGEAANAGAGAVLTWSAGLGEITGRMQDRVAAQRRDGFAVSLKETAAGVEALCAARSAGGWKTYTVHARRAVVAMPLHVARHVVKFTDDGADTSIPLPPQASWLIGNLHLEGFPAEAQGAPLAWDNVVYRGKTLGYVDASHQAVRAARPATTVFTSYHALGGQTPADLRRFLATASADALAGLLLADLETVYGWRLYRHAQALDVTVRGHAMPTPVPGYLDHPSLLALREADGKVLFAHGDLSGYSVFEEALWWGYRAAARVLDR</sequence>
<comment type="caution">
    <text evidence="1">The sequence shown here is derived from an EMBL/GenBank/DDBJ whole genome shotgun (WGS) entry which is preliminary data.</text>
</comment>
<keyword evidence="2" id="KW-1185">Reference proteome</keyword>
<dbReference type="EMBL" id="REGR01000014">
    <property type="protein sequence ID" value="RXZ42519.1"/>
    <property type="molecule type" value="Genomic_DNA"/>
</dbReference>